<evidence type="ECO:0000313" key="1">
    <source>
        <dbReference type="EMBL" id="KAH7210724.1"/>
    </source>
</evidence>
<accession>A0A9P9FWP3</accession>
<dbReference type="Proteomes" id="UP000720189">
    <property type="component" value="Unassembled WGS sequence"/>
</dbReference>
<proteinExistence type="predicted"/>
<dbReference type="RefSeq" id="XP_046041495.1">
    <property type="nucleotide sequence ID" value="XM_046185419.1"/>
</dbReference>
<gene>
    <name evidence="1" type="ORF">BKA55DRAFT_261311</name>
</gene>
<dbReference type="EMBL" id="JAGMUX010000032">
    <property type="protein sequence ID" value="KAH7210724.1"/>
    <property type="molecule type" value="Genomic_DNA"/>
</dbReference>
<sequence length="129" mass="14303">MNGNAEEGRSSSQTTHQLVKGHLSLLPTPRQTTSGTCGDASLRTMVLHPGQYGHRARFTSKGLLAPGVRFNILRDPPDFLTSMTSMTSFSLSSFPLFFPHQLSSQNTYTYTHWLIPFISVSLLDLSLYP</sequence>
<comment type="caution">
    <text evidence="1">The sequence shown here is derived from an EMBL/GenBank/DDBJ whole genome shotgun (WGS) entry which is preliminary data.</text>
</comment>
<reference evidence="1" key="1">
    <citation type="journal article" date="2021" name="Nat. Commun.">
        <title>Genetic determinants of endophytism in the Arabidopsis root mycobiome.</title>
        <authorList>
            <person name="Mesny F."/>
            <person name="Miyauchi S."/>
            <person name="Thiergart T."/>
            <person name="Pickel B."/>
            <person name="Atanasova L."/>
            <person name="Karlsson M."/>
            <person name="Huettel B."/>
            <person name="Barry K.W."/>
            <person name="Haridas S."/>
            <person name="Chen C."/>
            <person name="Bauer D."/>
            <person name="Andreopoulos W."/>
            <person name="Pangilinan J."/>
            <person name="LaButti K."/>
            <person name="Riley R."/>
            <person name="Lipzen A."/>
            <person name="Clum A."/>
            <person name="Drula E."/>
            <person name="Henrissat B."/>
            <person name="Kohler A."/>
            <person name="Grigoriev I.V."/>
            <person name="Martin F.M."/>
            <person name="Hacquard S."/>
        </authorList>
    </citation>
    <scope>NUCLEOTIDE SEQUENCE</scope>
    <source>
        <strain evidence="1">MPI-CAGE-AT-0023</strain>
    </source>
</reference>
<dbReference type="GeneID" id="70215373"/>
<protein>
    <submittedName>
        <fullName evidence="1">Uncharacterized protein</fullName>
    </submittedName>
</protein>
<organism evidence="1 2">
    <name type="scientific">Fusarium redolens</name>
    <dbReference type="NCBI Taxonomy" id="48865"/>
    <lineage>
        <taxon>Eukaryota</taxon>
        <taxon>Fungi</taxon>
        <taxon>Dikarya</taxon>
        <taxon>Ascomycota</taxon>
        <taxon>Pezizomycotina</taxon>
        <taxon>Sordariomycetes</taxon>
        <taxon>Hypocreomycetidae</taxon>
        <taxon>Hypocreales</taxon>
        <taxon>Nectriaceae</taxon>
        <taxon>Fusarium</taxon>
        <taxon>Fusarium redolens species complex</taxon>
    </lineage>
</organism>
<evidence type="ECO:0000313" key="2">
    <source>
        <dbReference type="Proteomes" id="UP000720189"/>
    </source>
</evidence>
<dbReference type="AlphaFoldDB" id="A0A9P9FWP3"/>
<keyword evidence="2" id="KW-1185">Reference proteome</keyword>
<name>A0A9P9FWP3_FUSRE</name>